<reference evidence="1 2" key="1">
    <citation type="journal article" date="2016" name="Int. J. Syst. Evol. Microbiol.">
        <title>Lysobacter erysipheiresistens sp. nov., an antagonist of powdery mildew, isolated from tobacco-cultivated soil.</title>
        <authorList>
            <person name="Xie B."/>
            <person name="Li T."/>
            <person name="Lin X."/>
            <person name="Wang C.J."/>
            <person name="Chen Y.J."/>
            <person name="Liu W.J."/>
            <person name="Zhao Z.W."/>
        </authorList>
    </citation>
    <scope>NUCLEOTIDE SEQUENCE [LARGE SCALE GENOMIC DNA]</scope>
    <source>
        <strain evidence="1 2">RS-LYSO-3</strain>
    </source>
</reference>
<evidence type="ECO:0000313" key="1">
    <source>
        <dbReference type="EMBL" id="MEG3184308.1"/>
    </source>
</evidence>
<sequence>MTSIQDIRVEALSLPDPEVREICTRLVDGLANRVATNTTRWTFKSLSKLAQRQPDDPLLQRCIQILTTRPRVKILDMHFLFFDPLVPDSIGEPIDDEEVAAAYSQGFLVDPLKGREIQNFEKALVPYFQIVEGLEAHGSHR</sequence>
<dbReference type="EMBL" id="JAXGFP010000004">
    <property type="protein sequence ID" value="MEG3184308.1"/>
    <property type="molecule type" value="Genomic_DNA"/>
</dbReference>
<name>A0ABU7YZC0_9GAMM</name>
<comment type="caution">
    <text evidence="1">The sequence shown here is derived from an EMBL/GenBank/DDBJ whole genome shotgun (WGS) entry which is preliminary data.</text>
</comment>
<organism evidence="1 2">
    <name type="scientific">Novilysobacter erysipheiresistens</name>
    <dbReference type="NCBI Taxonomy" id="1749332"/>
    <lineage>
        <taxon>Bacteria</taxon>
        <taxon>Pseudomonadati</taxon>
        <taxon>Pseudomonadota</taxon>
        <taxon>Gammaproteobacteria</taxon>
        <taxon>Lysobacterales</taxon>
        <taxon>Lysobacteraceae</taxon>
        <taxon>Novilysobacter</taxon>
    </lineage>
</organism>
<dbReference type="RefSeq" id="WP_332616805.1">
    <property type="nucleotide sequence ID" value="NZ_JAXGFP010000004.1"/>
</dbReference>
<evidence type="ECO:0000313" key="2">
    <source>
        <dbReference type="Proteomes" id="UP001355056"/>
    </source>
</evidence>
<keyword evidence="2" id="KW-1185">Reference proteome</keyword>
<protein>
    <submittedName>
        <fullName evidence="1">Uncharacterized protein</fullName>
    </submittedName>
</protein>
<gene>
    <name evidence="1" type="ORF">SNE34_09825</name>
</gene>
<proteinExistence type="predicted"/>
<accession>A0ABU7YZC0</accession>
<dbReference type="Proteomes" id="UP001355056">
    <property type="component" value="Unassembled WGS sequence"/>
</dbReference>